<evidence type="ECO:0000256" key="1">
    <source>
        <dbReference type="ARBA" id="ARBA00004138"/>
    </source>
</evidence>
<dbReference type="GO" id="GO:0005929">
    <property type="term" value="C:cilium"/>
    <property type="evidence" value="ECO:0007669"/>
    <property type="project" value="UniProtKB-SubCell"/>
</dbReference>
<evidence type="ECO:0000256" key="6">
    <source>
        <dbReference type="PROSITE-ProRule" id="PRU00221"/>
    </source>
</evidence>
<dbReference type="EMBL" id="JBGBPQ010000031">
    <property type="protein sequence ID" value="KAL1495804.1"/>
    <property type="molecule type" value="Genomic_DNA"/>
</dbReference>
<evidence type="ECO:0000313" key="10">
    <source>
        <dbReference type="Proteomes" id="UP001515480"/>
    </source>
</evidence>
<keyword evidence="3" id="KW-0677">Repeat</keyword>
<evidence type="ECO:0000259" key="8">
    <source>
        <dbReference type="Pfam" id="PF23387"/>
    </source>
</evidence>
<evidence type="ECO:0000256" key="4">
    <source>
        <dbReference type="ARBA" id="ARBA00023069"/>
    </source>
</evidence>
<dbReference type="GO" id="GO:0030992">
    <property type="term" value="C:intraciliary transport particle B"/>
    <property type="evidence" value="ECO:0007669"/>
    <property type="project" value="TreeGrafter"/>
</dbReference>
<keyword evidence="4" id="KW-0969">Cilium</keyword>
<dbReference type="InterPro" id="IPR019775">
    <property type="entry name" value="WD40_repeat_CS"/>
</dbReference>
<dbReference type="PANTHER" id="PTHR24098">
    <property type="entry name" value="OUTER SEGMENT 5"/>
    <property type="match status" value="1"/>
</dbReference>
<feature type="repeat" description="WD" evidence="6">
    <location>
        <begin position="10"/>
        <end position="50"/>
    </location>
</feature>
<dbReference type="InterPro" id="IPR015943">
    <property type="entry name" value="WD40/YVTN_repeat-like_dom_sf"/>
</dbReference>
<accession>A0AB34IDM8</accession>
<feature type="repeat" description="WD" evidence="6">
    <location>
        <begin position="99"/>
        <end position="131"/>
    </location>
</feature>
<comment type="caution">
    <text evidence="9">The sequence shown here is derived from an EMBL/GenBank/DDBJ whole genome shotgun (WGS) entry which is preliminary data.</text>
</comment>
<name>A0AB34IDM8_PRYPA</name>
<dbReference type="InterPro" id="IPR011047">
    <property type="entry name" value="Quinoprotein_ADH-like_sf"/>
</dbReference>
<dbReference type="PROSITE" id="PS50082">
    <property type="entry name" value="WD_REPEATS_2"/>
    <property type="match status" value="3"/>
</dbReference>
<comment type="subcellular location">
    <subcellularLocation>
        <location evidence="1">Cell projection</location>
        <location evidence="1">Cilium</location>
    </subcellularLocation>
</comment>
<evidence type="ECO:0000313" key="9">
    <source>
        <dbReference type="EMBL" id="KAL1495804.1"/>
    </source>
</evidence>
<evidence type="ECO:0008006" key="11">
    <source>
        <dbReference type="Google" id="ProtNLM"/>
    </source>
</evidence>
<feature type="domain" description="IFT80/172/WDR35 TPR" evidence="8">
    <location>
        <begin position="607"/>
        <end position="755"/>
    </location>
</feature>
<dbReference type="AlphaFoldDB" id="A0AB34IDM8"/>
<evidence type="ECO:0000256" key="2">
    <source>
        <dbReference type="ARBA" id="ARBA00022574"/>
    </source>
</evidence>
<keyword evidence="5" id="KW-0966">Cell projection</keyword>
<dbReference type="PROSITE" id="PS50294">
    <property type="entry name" value="WD_REPEATS_REGION"/>
    <property type="match status" value="2"/>
</dbReference>
<feature type="domain" description="IFT80 second beta-propeller" evidence="7">
    <location>
        <begin position="298"/>
        <end position="579"/>
    </location>
</feature>
<dbReference type="SUPFAM" id="SSF50998">
    <property type="entry name" value="Quinoprotein alcohol dehydrogenase-like"/>
    <property type="match status" value="1"/>
</dbReference>
<dbReference type="PROSITE" id="PS00678">
    <property type="entry name" value="WD_REPEATS_1"/>
    <property type="match status" value="1"/>
</dbReference>
<dbReference type="GO" id="GO:0060271">
    <property type="term" value="P:cilium assembly"/>
    <property type="evidence" value="ECO:0007669"/>
    <property type="project" value="TreeGrafter"/>
</dbReference>
<dbReference type="Pfam" id="PF00400">
    <property type="entry name" value="WD40"/>
    <property type="match status" value="3"/>
</dbReference>
<dbReference type="InterPro" id="IPR056456">
    <property type="entry name" value="Beta-prop_IFT80_2nd"/>
</dbReference>
<evidence type="ECO:0000256" key="3">
    <source>
        <dbReference type="ARBA" id="ARBA00022737"/>
    </source>
</evidence>
<keyword evidence="2 6" id="KW-0853">WD repeat</keyword>
<proteinExistence type="predicted"/>
<evidence type="ECO:0000259" key="7">
    <source>
        <dbReference type="Pfam" id="PF23335"/>
    </source>
</evidence>
<sequence>MKFKVTQLPANKHAEVVTGVSWSAGNDLLSVADDKKVWLWNVEGEPQAQVIETDTFCTELRWIPSIQGRAKDADVFVVGCTDGSFKLISKTGRVEKAVPSAHSGAVTSLAWSHDGSSLATCGEDGHVKSWSRNGFFRANLAQAEGTVHTVCWSAESEQILFSSGKHLVISPLQPSSKQVMWKAHDAPVLKADWNKVNNLIVSGGEDCKYRVWDAYGRQLYSSSPAEYSISAVAWAPNGRHFAVGSFNMLRLCDKTGWSHSRDQPECGSLFDIAWTADSTQIAAATGSGAVIFGQLVQREVSCAHLELRQEEAHTLSVVNVLDETHEDLQFKERVTEMSVSGGHLVVVTATQVCIYSTTNWNTPHIVELRGTVSLILQAKRHFAMVDTINGLQVLNFDGRMLSQPKFSAMRPDALSSFNVAYSDDLLAIIDVADQKTIRLLDPLTGKQVGTLQHSIEVEHIALSQVGDISRRRLVLVDKNRDLHITPVQGTQEMYKLHIMVDTIRWNDSNNSLAAVADGMLLVWFYPEVIYMDRDLLPSTISKQPAFEWGKTVEIIEFRDTRVQVRRSDGAIVSASVSPYPTILEKFCTAAQWEPALRLCRYVKSPQLWACLAAMAVAGKELHTAEVAYAAIDQVDKLLYMCHIKELPTIEAREAELLLFRRRQAEAVQVLVQGGWVYRAIKLFIRVFQWEKAFELARTQQQHIDTVLYYRQKHLAQLGNREETIPKLAQAAQQIGQLNEAAIRAKIDAEKARERERGGARAAS</sequence>
<dbReference type="Gene3D" id="2.130.10.10">
    <property type="entry name" value="YVTN repeat-like/Quinoprotein amine dehydrogenase"/>
    <property type="match status" value="3"/>
</dbReference>
<feature type="repeat" description="WD" evidence="6">
    <location>
        <begin position="181"/>
        <end position="213"/>
    </location>
</feature>
<protein>
    <recommendedName>
        <fullName evidence="11">Intraflagellar transport protein 80 homolog</fullName>
    </recommendedName>
</protein>
<dbReference type="InterPro" id="IPR036322">
    <property type="entry name" value="WD40_repeat_dom_sf"/>
</dbReference>
<dbReference type="Proteomes" id="UP001515480">
    <property type="component" value="Unassembled WGS sequence"/>
</dbReference>
<evidence type="ECO:0000256" key="5">
    <source>
        <dbReference type="ARBA" id="ARBA00023273"/>
    </source>
</evidence>
<reference evidence="9 10" key="1">
    <citation type="journal article" date="2024" name="Science">
        <title>Giant polyketide synthase enzymes in the biosynthesis of giant marine polyether toxins.</title>
        <authorList>
            <person name="Fallon T.R."/>
            <person name="Shende V.V."/>
            <person name="Wierzbicki I.H."/>
            <person name="Pendleton A.L."/>
            <person name="Watervoot N.F."/>
            <person name="Auber R.P."/>
            <person name="Gonzalez D.J."/>
            <person name="Wisecaver J.H."/>
            <person name="Moore B.S."/>
        </authorList>
    </citation>
    <scope>NUCLEOTIDE SEQUENCE [LARGE SCALE GENOMIC DNA]</scope>
    <source>
        <strain evidence="9 10">12B1</strain>
    </source>
</reference>
<gene>
    <name evidence="9" type="ORF">AB1Y20_016665</name>
</gene>
<dbReference type="InterPro" id="IPR056157">
    <property type="entry name" value="TPR_IFT80_172_dom"/>
</dbReference>
<dbReference type="SUPFAM" id="SSF50978">
    <property type="entry name" value="WD40 repeat-like"/>
    <property type="match status" value="1"/>
</dbReference>
<dbReference type="FunFam" id="1.25.40.470:FF:000007">
    <property type="entry name" value="Intraflagellar transport 80 homolog (Chlamydomonas)"/>
    <property type="match status" value="1"/>
</dbReference>
<dbReference type="PANTHER" id="PTHR24098:SF0">
    <property type="entry name" value="OUTER SEGMENT 5"/>
    <property type="match status" value="1"/>
</dbReference>
<dbReference type="Pfam" id="PF23387">
    <property type="entry name" value="TPR_IFT80_172"/>
    <property type="match status" value="1"/>
</dbReference>
<dbReference type="InterPro" id="IPR001680">
    <property type="entry name" value="WD40_rpt"/>
</dbReference>
<dbReference type="Gene3D" id="1.25.40.470">
    <property type="match status" value="1"/>
</dbReference>
<organism evidence="9 10">
    <name type="scientific">Prymnesium parvum</name>
    <name type="common">Toxic golden alga</name>
    <dbReference type="NCBI Taxonomy" id="97485"/>
    <lineage>
        <taxon>Eukaryota</taxon>
        <taxon>Haptista</taxon>
        <taxon>Haptophyta</taxon>
        <taxon>Prymnesiophyceae</taxon>
        <taxon>Prymnesiales</taxon>
        <taxon>Prymnesiaceae</taxon>
        <taxon>Prymnesium</taxon>
    </lineage>
</organism>
<keyword evidence="10" id="KW-1185">Reference proteome</keyword>
<dbReference type="Pfam" id="PF23335">
    <property type="entry name" value="Beta-prop_IFT80_2nd"/>
    <property type="match status" value="1"/>
</dbReference>
<dbReference type="SMART" id="SM00320">
    <property type="entry name" value="WD40"/>
    <property type="match status" value="5"/>
</dbReference>